<dbReference type="AlphaFoldDB" id="A0AAV7Q2U3"/>
<keyword evidence="2" id="KW-1185">Reference proteome</keyword>
<protein>
    <submittedName>
        <fullName evidence="1">Uncharacterized protein</fullName>
    </submittedName>
</protein>
<gene>
    <name evidence="1" type="ORF">NDU88_001338</name>
</gene>
<sequence>MASYRSTKKGNTFKELLIKTPVKVDSPKDAFTALGREDETAGPTGDDAPVMWSFLEHLVGVLRKHFATLKQDIASKAESTQKKDRFLIVVLSDHNWLVLSLNVGLVKSCGEKMECPVEYIRNKNVRRKWQNVYPEDFLVQLVKNKQGQV</sequence>
<name>A0AAV7Q2U3_PLEWA</name>
<accession>A0AAV7Q2U3</accession>
<comment type="caution">
    <text evidence="1">The sequence shown here is derived from an EMBL/GenBank/DDBJ whole genome shotgun (WGS) entry which is preliminary data.</text>
</comment>
<dbReference type="Proteomes" id="UP001066276">
    <property type="component" value="Chromosome 6"/>
</dbReference>
<evidence type="ECO:0000313" key="2">
    <source>
        <dbReference type="Proteomes" id="UP001066276"/>
    </source>
</evidence>
<proteinExistence type="predicted"/>
<organism evidence="1 2">
    <name type="scientific">Pleurodeles waltl</name>
    <name type="common">Iberian ribbed newt</name>
    <dbReference type="NCBI Taxonomy" id="8319"/>
    <lineage>
        <taxon>Eukaryota</taxon>
        <taxon>Metazoa</taxon>
        <taxon>Chordata</taxon>
        <taxon>Craniata</taxon>
        <taxon>Vertebrata</taxon>
        <taxon>Euteleostomi</taxon>
        <taxon>Amphibia</taxon>
        <taxon>Batrachia</taxon>
        <taxon>Caudata</taxon>
        <taxon>Salamandroidea</taxon>
        <taxon>Salamandridae</taxon>
        <taxon>Pleurodelinae</taxon>
        <taxon>Pleurodeles</taxon>
    </lineage>
</organism>
<reference evidence="1" key="1">
    <citation type="journal article" date="2022" name="bioRxiv">
        <title>Sequencing and chromosome-scale assembly of the giantPleurodeles waltlgenome.</title>
        <authorList>
            <person name="Brown T."/>
            <person name="Elewa A."/>
            <person name="Iarovenko S."/>
            <person name="Subramanian E."/>
            <person name="Araus A.J."/>
            <person name="Petzold A."/>
            <person name="Susuki M."/>
            <person name="Suzuki K.-i.T."/>
            <person name="Hayashi T."/>
            <person name="Toyoda A."/>
            <person name="Oliveira C."/>
            <person name="Osipova E."/>
            <person name="Leigh N.D."/>
            <person name="Simon A."/>
            <person name="Yun M.H."/>
        </authorList>
    </citation>
    <scope>NUCLEOTIDE SEQUENCE</scope>
    <source>
        <strain evidence="1">20211129_DDA</strain>
        <tissue evidence="1">Liver</tissue>
    </source>
</reference>
<dbReference type="EMBL" id="JANPWB010000010">
    <property type="protein sequence ID" value="KAJ1134892.1"/>
    <property type="molecule type" value="Genomic_DNA"/>
</dbReference>
<evidence type="ECO:0000313" key="1">
    <source>
        <dbReference type="EMBL" id="KAJ1134892.1"/>
    </source>
</evidence>